<dbReference type="Pfam" id="PF09697">
    <property type="entry name" value="Porph_ging"/>
    <property type="match status" value="1"/>
</dbReference>
<proteinExistence type="predicted"/>
<name>A0A9X0YKE8_9FLAO</name>
<dbReference type="NCBIfam" id="TIGR01200">
    <property type="entry name" value="GLPGLI"/>
    <property type="match status" value="1"/>
</dbReference>
<dbReference type="EMBL" id="JAGGJQ010000001">
    <property type="protein sequence ID" value="MBP1838538.1"/>
    <property type="molecule type" value="Genomic_DNA"/>
</dbReference>
<sequence length="254" mass="29400">MKYNITIFFLVLCCQGVLSQVKTGVVYYGEIQSLSLGSPVGKDYNALLVFDTDRSLYTTRKDSLEQLTNSMKQEHKFTFTVSTSEEGFLYYNDLKNKTLFARDLGFSYVKEGIPKIVWDITSKTKVIGDFECQMATCTFRGRTYTAWFTMQVPLPYGPWKLQGLPGLILEAYDAHKEIFWYFKEMQYPSRFQYLLKPINNPTNEWMTFNAFKNNLEEKLNQATLNGRILSEKTGVPIHEDKNPGNIFIEVFGTF</sequence>
<evidence type="ECO:0000313" key="1">
    <source>
        <dbReference type="EMBL" id="MBP1838538.1"/>
    </source>
</evidence>
<protein>
    <submittedName>
        <fullName evidence="1">GLPGLI family protein</fullName>
    </submittedName>
</protein>
<dbReference type="AlphaFoldDB" id="A0A9X0YKE8"/>
<evidence type="ECO:0000313" key="4">
    <source>
        <dbReference type="Proteomes" id="UP001231587"/>
    </source>
</evidence>
<gene>
    <name evidence="1" type="ORF">J2Z56_000434</name>
    <name evidence="2" type="ORF">J2Z57_001484</name>
</gene>
<dbReference type="RefSeq" id="WP_057782586.1">
    <property type="nucleotide sequence ID" value="NZ_JAGGJQ010000001.1"/>
</dbReference>
<dbReference type="Proteomes" id="UP001231587">
    <property type="component" value="Unassembled WGS sequence"/>
</dbReference>
<keyword evidence="4" id="KW-1185">Reference proteome</keyword>
<dbReference type="OrthoDB" id="1440774at2"/>
<evidence type="ECO:0000313" key="3">
    <source>
        <dbReference type="Proteomes" id="UP001138672"/>
    </source>
</evidence>
<dbReference type="Proteomes" id="UP001138672">
    <property type="component" value="Unassembled WGS sequence"/>
</dbReference>
<reference evidence="1" key="1">
    <citation type="submission" date="2021-03" db="EMBL/GenBank/DDBJ databases">
        <title>Genomic Encyclopedia of Type Strains, Phase IV (KMG-IV): sequencing the most valuable type-strain genomes for metagenomic binning, comparative biology and taxonomic classification.</title>
        <authorList>
            <person name="Goeker M."/>
        </authorList>
    </citation>
    <scope>NUCLEOTIDE SEQUENCE</scope>
    <source>
        <strain evidence="1">DSM 15523</strain>
        <strain evidence="2 4">DSM 16476</strain>
    </source>
</reference>
<accession>A0A9X0YKE8</accession>
<dbReference type="InterPro" id="IPR005901">
    <property type="entry name" value="GLPGLI"/>
</dbReference>
<evidence type="ECO:0000313" key="2">
    <source>
        <dbReference type="EMBL" id="MDQ0335038.1"/>
    </source>
</evidence>
<comment type="caution">
    <text evidence="1">The sequence shown here is derived from an EMBL/GenBank/DDBJ whole genome shotgun (WGS) entry which is preliminary data.</text>
</comment>
<dbReference type="EMBL" id="JAUSUU010000004">
    <property type="protein sequence ID" value="MDQ0335038.1"/>
    <property type="molecule type" value="Genomic_DNA"/>
</dbReference>
<organism evidence="1 3">
    <name type="scientific">Formosa algae</name>
    <dbReference type="NCBI Taxonomy" id="225843"/>
    <lineage>
        <taxon>Bacteria</taxon>
        <taxon>Pseudomonadati</taxon>
        <taxon>Bacteroidota</taxon>
        <taxon>Flavobacteriia</taxon>
        <taxon>Flavobacteriales</taxon>
        <taxon>Flavobacteriaceae</taxon>
        <taxon>Formosa</taxon>
    </lineage>
</organism>